<dbReference type="PANTHER" id="PTHR11208">
    <property type="entry name" value="RNA-BINDING PROTEIN RELATED"/>
    <property type="match status" value="1"/>
</dbReference>
<dbReference type="SUPFAM" id="SSF54791">
    <property type="entry name" value="Eukaryotic type KH-domain (KH-domain type I)"/>
    <property type="match status" value="1"/>
</dbReference>
<dbReference type="Gene3D" id="6.10.140.1790">
    <property type="match status" value="1"/>
</dbReference>
<evidence type="ECO:0000256" key="4">
    <source>
        <dbReference type="ARBA" id="ARBA00022884"/>
    </source>
</evidence>
<dbReference type="PROSITE" id="PS50084">
    <property type="entry name" value="KH_TYPE_1"/>
    <property type="match status" value="1"/>
</dbReference>
<keyword evidence="1" id="KW-0479">Metal-binding</keyword>
<dbReference type="Proteomes" id="UP001346149">
    <property type="component" value="Unassembled WGS sequence"/>
</dbReference>
<keyword evidence="3" id="KW-0862">Zinc</keyword>
<proteinExistence type="predicted"/>
<evidence type="ECO:0000313" key="9">
    <source>
        <dbReference type="Proteomes" id="UP001346149"/>
    </source>
</evidence>
<evidence type="ECO:0000256" key="5">
    <source>
        <dbReference type="PROSITE-ProRule" id="PRU00176"/>
    </source>
</evidence>
<feature type="domain" description="RRM" evidence="7">
    <location>
        <begin position="624"/>
        <end position="702"/>
    </location>
</feature>
<comment type="caution">
    <text evidence="8">The sequence shown here is derived from an EMBL/GenBank/DDBJ whole genome shotgun (WGS) entry which is preliminary data.</text>
</comment>
<keyword evidence="2" id="KW-0863">Zinc-finger</keyword>
<dbReference type="Gene3D" id="3.30.70.330">
    <property type="match status" value="2"/>
</dbReference>
<evidence type="ECO:0000259" key="7">
    <source>
        <dbReference type="PROSITE" id="PS50102"/>
    </source>
</evidence>
<feature type="compositionally biased region" description="Basic and acidic residues" evidence="6">
    <location>
        <begin position="72"/>
        <end position="86"/>
    </location>
</feature>
<feature type="compositionally biased region" description="Acidic residues" evidence="6">
    <location>
        <begin position="62"/>
        <end position="71"/>
    </location>
</feature>
<evidence type="ECO:0000256" key="3">
    <source>
        <dbReference type="ARBA" id="ARBA00022833"/>
    </source>
</evidence>
<dbReference type="InterPro" id="IPR055256">
    <property type="entry name" value="KH_1_KHDC4/BBP-like"/>
</dbReference>
<dbReference type="GO" id="GO:0008270">
    <property type="term" value="F:zinc ion binding"/>
    <property type="evidence" value="ECO:0007669"/>
    <property type="project" value="UniProtKB-KW"/>
</dbReference>
<keyword evidence="9" id="KW-1185">Reference proteome</keyword>
<dbReference type="Gene3D" id="3.30.1370.10">
    <property type="entry name" value="K Homology domain, type 1"/>
    <property type="match status" value="1"/>
</dbReference>
<dbReference type="Pfam" id="PF16275">
    <property type="entry name" value="SF1-HH"/>
    <property type="match status" value="1"/>
</dbReference>
<accession>A0AAN7LTM9</accession>
<sequence>MDGLQATQELEDDSTPEDDPEEIMDNEQEYDLVELEDDLKEEIDNEGKDDNEQEASNVKQEDELDDDIDNKDEDHPEVEEISKGLQGDFKKNELSLKSAGMLKVLEPYKELRKEPNLESPLSCLLEDKSTMSKGSPVRKYSVQAKYLSSETSCGSIASEQDSCKLHFSNASSDGCSLNLERTLSSGKRRRTRWDQLPEGSNDRENLEGDSSIKRRKTRWSSTESQIKLLGPLHLPDFTKETVLASEFDSEMQRVTEELVDIDHKLQKPVIEDERPKEEQSPSPEPLYDNHGFRINTREARVRQKLIQKRQYLISRLIKKQPTFATPEHNKSPKLCKKLYVPVKQYPGYNFAGLIIGPRGNTQKRMEKETGAKISLRGSGSFSRGKHACENDDMHVHIEADNADSLDAASRMVEKLLIPIDDGMNPHKQAQLKELSELKQTFEEQNKFYTCGALEHPSQVGPHHLFSYPCALSDITDIDSTKDNGDIKMSGLSGGKGTLYVSQLPGSVDDHLLKELFCPFGNLIEANKVVGDENDGNSGVCGIVKFKDSNDAAVAASHYNGFRYEGSTLAVESFQSPIHVGLMNQRGTGSPHVNLTVTGQTTWLAAPSGSLLTEHLEGESCLNNGDLFVSNLPDGVDEIRLKELFCSFGRVTEAKMVRDKNTSRSKGCGFVRYEDPKDASMALMHLNGLEVEGRVLTVSWKFPNKTCPPVHLQRSVMIETKLPSPAFADHVGLLPGRPSFTFTPPSCGSSSFDIHRKNSFGSSYTLSDQIPFSTLGNMTRFPGDPDYLSSQVGAYLTTPDDRPSCPLQLIHTPGRPTSWCLSPRTM</sequence>
<keyword evidence="4 5" id="KW-0694">RNA-binding</keyword>
<dbReference type="InterPro" id="IPR012677">
    <property type="entry name" value="Nucleotide-bd_a/b_plait_sf"/>
</dbReference>
<dbReference type="InterPro" id="IPR045071">
    <property type="entry name" value="BBP-like"/>
</dbReference>
<feature type="compositionally biased region" description="Basic and acidic residues" evidence="6">
    <location>
        <begin position="266"/>
        <end position="279"/>
    </location>
</feature>
<feature type="compositionally biased region" description="Acidic residues" evidence="6">
    <location>
        <begin position="9"/>
        <end position="44"/>
    </location>
</feature>
<dbReference type="InterPro" id="IPR000504">
    <property type="entry name" value="RRM_dom"/>
</dbReference>
<evidence type="ECO:0000313" key="8">
    <source>
        <dbReference type="EMBL" id="KAK4792075.1"/>
    </source>
</evidence>
<dbReference type="InterPro" id="IPR035979">
    <property type="entry name" value="RBD_domain_sf"/>
</dbReference>
<dbReference type="Pfam" id="PF22675">
    <property type="entry name" value="KH-I_KHDC4-BBP"/>
    <property type="match status" value="1"/>
</dbReference>
<dbReference type="PANTHER" id="PTHR11208:SF45">
    <property type="entry name" value="SPLICING FACTOR 1"/>
    <property type="match status" value="1"/>
</dbReference>
<dbReference type="PROSITE" id="PS50102">
    <property type="entry name" value="RRM"/>
    <property type="match status" value="2"/>
</dbReference>
<feature type="region of interest" description="Disordered" evidence="6">
    <location>
        <begin position="186"/>
        <end position="218"/>
    </location>
</feature>
<evidence type="ECO:0000256" key="6">
    <source>
        <dbReference type="SAM" id="MobiDB-lite"/>
    </source>
</evidence>
<dbReference type="GO" id="GO:0003729">
    <property type="term" value="F:mRNA binding"/>
    <property type="evidence" value="ECO:0007669"/>
    <property type="project" value="TreeGrafter"/>
</dbReference>
<dbReference type="InterPro" id="IPR047086">
    <property type="entry name" value="SF1-HH_sf"/>
</dbReference>
<dbReference type="InterPro" id="IPR004087">
    <property type="entry name" value="KH_dom"/>
</dbReference>
<dbReference type="SUPFAM" id="SSF54928">
    <property type="entry name" value="RNA-binding domain, RBD"/>
    <property type="match status" value="2"/>
</dbReference>
<dbReference type="GO" id="GO:0005634">
    <property type="term" value="C:nucleus"/>
    <property type="evidence" value="ECO:0007669"/>
    <property type="project" value="TreeGrafter"/>
</dbReference>
<gene>
    <name evidence="8" type="ORF">SAY86_022510</name>
</gene>
<organism evidence="8 9">
    <name type="scientific">Trapa natans</name>
    <name type="common">Water chestnut</name>
    <dbReference type="NCBI Taxonomy" id="22666"/>
    <lineage>
        <taxon>Eukaryota</taxon>
        <taxon>Viridiplantae</taxon>
        <taxon>Streptophyta</taxon>
        <taxon>Embryophyta</taxon>
        <taxon>Tracheophyta</taxon>
        <taxon>Spermatophyta</taxon>
        <taxon>Magnoliopsida</taxon>
        <taxon>eudicotyledons</taxon>
        <taxon>Gunneridae</taxon>
        <taxon>Pentapetalae</taxon>
        <taxon>rosids</taxon>
        <taxon>malvids</taxon>
        <taxon>Myrtales</taxon>
        <taxon>Lythraceae</taxon>
        <taxon>Trapa</taxon>
    </lineage>
</organism>
<feature type="region of interest" description="Disordered" evidence="6">
    <location>
        <begin position="1"/>
        <end position="86"/>
    </location>
</feature>
<dbReference type="SMART" id="SM00322">
    <property type="entry name" value="KH"/>
    <property type="match status" value="1"/>
</dbReference>
<name>A0AAN7LTM9_TRANT</name>
<feature type="compositionally biased region" description="Basic and acidic residues" evidence="6">
    <location>
        <begin position="192"/>
        <end position="212"/>
    </location>
</feature>
<dbReference type="InterPro" id="IPR036612">
    <property type="entry name" value="KH_dom_type_1_sf"/>
</dbReference>
<dbReference type="InterPro" id="IPR032570">
    <property type="entry name" value="SF1-HH"/>
</dbReference>
<dbReference type="GO" id="GO:0048024">
    <property type="term" value="P:regulation of mRNA splicing, via spliceosome"/>
    <property type="evidence" value="ECO:0007669"/>
    <property type="project" value="TreeGrafter"/>
</dbReference>
<evidence type="ECO:0000256" key="1">
    <source>
        <dbReference type="ARBA" id="ARBA00022723"/>
    </source>
</evidence>
<dbReference type="CDD" id="cd02395">
    <property type="entry name" value="KH-I_BBP"/>
    <property type="match status" value="1"/>
</dbReference>
<dbReference type="SMART" id="SM00360">
    <property type="entry name" value="RRM"/>
    <property type="match status" value="2"/>
</dbReference>
<feature type="region of interest" description="Disordered" evidence="6">
    <location>
        <begin position="266"/>
        <end position="290"/>
    </location>
</feature>
<reference evidence="8 9" key="1">
    <citation type="journal article" date="2023" name="Hortic Res">
        <title>Pangenome of water caltrop reveals structural variations and asymmetric subgenome divergence after allopolyploidization.</title>
        <authorList>
            <person name="Zhang X."/>
            <person name="Chen Y."/>
            <person name="Wang L."/>
            <person name="Yuan Y."/>
            <person name="Fang M."/>
            <person name="Shi L."/>
            <person name="Lu R."/>
            <person name="Comes H.P."/>
            <person name="Ma Y."/>
            <person name="Chen Y."/>
            <person name="Huang G."/>
            <person name="Zhou Y."/>
            <person name="Zheng Z."/>
            <person name="Qiu Y."/>
        </authorList>
    </citation>
    <scope>NUCLEOTIDE SEQUENCE [LARGE SCALE GENOMIC DNA]</scope>
    <source>
        <strain evidence="8">F231</strain>
    </source>
</reference>
<dbReference type="EMBL" id="JAXQNO010000008">
    <property type="protein sequence ID" value="KAK4792075.1"/>
    <property type="molecule type" value="Genomic_DNA"/>
</dbReference>
<evidence type="ECO:0000256" key="2">
    <source>
        <dbReference type="ARBA" id="ARBA00022771"/>
    </source>
</evidence>
<protein>
    <recommendedName>
        <fullName evidence="7">RRM domain-containing protein</fullName>
    </recommendedName>
</protein>
<dbReference type="CDD" id="cd00590">
    <property type="entry name" value="RRM_SF"/>
    <property type="match status" value="2"/>
</dbReference>
<dbReference type="Pfam" id="PF00076">
    <property type="entry name" value="RRM_1"/>
    <property type="match status" value="2"/>
</dbReference>
<feature type="domain" description="RRM" evidence="7">
    <location>
        <begin position="496"/>
        <end position="575"/>
    </location>
</feature>
<dbReference type="AlphaFoldDB" id="A0AAN7LTM9"/>